<reference evidence="1" key="1">
    <citation type="submission" date="2020-01" db="EMBL/GenBank/DDBJ databases">
        <title>Identification and distribution of gene clusters putatively required for synthesis of sphingolipid metabolism inhibitors in phylogenetically diverse species of the filamentous fungus Fusarium.</title>
        <authorList>
            <person name="Kim H.-S."/>
            <person name="Busman M."/>
            <person name="Brown D.W."/>
            <person name="Divon H."/>
            <person name="Uhlig S."/>
            <person name="Proctor R.H."/>
        </authorList>
    </citation>
    <scope>NUCLEOTIDE SEQUENCE</scope>
    <source>
        <strain evidence="1">NRRL 31653</strain>
    </source>
</reference>
<evidence type="ECO:0000313" key="2">
    <source>
        <dbReference type="Proteomes" id="UP000737391"/>
    </source>
</evidence>
<gene>
    <name evidence="1" type="ORF">FAGAP_1055</name>
</gene>
<dbReference type="Proteomes" id="UP000737391">
    <property type="component" value="Unassembled WGS sequence"/>
</dbReference>
<dbReference type="AlphaFoldDB" id="A0A9P5EGU9"/>
<sequence length="82" mass="8776">MDVGNHRLIYDTTALDESHRAHAAVLRHLMTMTHSRAQGHFASTVLVDDEHGGATHLIACAETDPLVFNGGLDTDEQVAGVG</sequence>
<keyword evidence="2" id="KW-1185">Reference proteome</keyword>
<proteinExistence type="predicted"/>
<organism evidence="1 2">
    <name type="scientific">Fusarium agapanthi</name>
    <dbReference type="NCBI Taxonomy" id="1803897"/>
    <lineage>
        <taxon>Eukaryota</taxon>
        <taxon>Fungi</taxon>
        <taxon>Dikarya</taxon>
        <taxon>Ascomycota</taxon>
        <taxon>Pezizomycotina</taxon>
        <taxon>Sordariomycetes</taxon>
        <taxon>Hypocreomycetidae</taxon>
        <taxon>Hypocreales</taxon>
        <taxon>Nectriaceae</taxon>
        <taxon>Fusarium</taxon>
        <taxon>Fusarium fujikuroi species complex</taxon>
    </lineage>
</organism>
<dbReference type="EMBL" id="LUFC02000060">
    <property type="protein sequence ID" value="KAF4502714.1"/>
    <property type="molecule type" value="Genomic_DNA"/>
</dbReference>
<evidence type="ECO:0000313" key="1">
    <source>
        <dbReference type="EMBL" id="KAF4502714.1"/>
    </source>
</evidence>
<name>A0A9P5EGU9_9HYPO</name>
<protein>
    <submittedName>
        <fullName evidence="1">Uncharacterized protein</fullName>
    </submittedName>
</protein>
<comment type="caution">
    <text evidence="1">The sequence shown here is derived from an EMBL/GenBank/DDBJ whole genome shotgun (WGS) entry which is preliminary data.</text>
</comment>
<accession>A0A9P5EGU9</accession>